<dbReference type="Proteomes" id="UP001323405">
    <property type="component" value="Unassembled WGS sequence"/>
</dbReference>
<keyword evidence="3" id="KW-1185">Reference proteome</keyword>
<dbReference type="GeneID" id="87911129"/>
<dbReference type="EMBL" id="JAFFHA010000007">
    <property type="protein sequence ID" value="KAK4653571.1"/>
    <property type="molecule type" value="Genomic_DNA"/>
</dbReference>
<gene>
    <name evidence="2" type="ORF">QC762_508079</name>
</gene>
<name>A0ABR0GCT1_9PEZI</name>
<organism evidence="2 3">
    <name type="scientific">Podospora pseudocomata</name>
    <dbReference type="NCBI Taxonomy" id="2093779"/>
    <lineage>
        <taxon>Eukaryota</taxon>
        <taxon>Fungi</taxon>
        <taxon>Dikarya</taxon>
        <taxon>Ascomycota</taxon>
        <taxon>Pezizomycotina</taxon>
        <taxon>Sordariomycetes</taxon>
        <taxon>Sordariomycetidae</taxon>
        <taxon>Sordariales</taxon>
        <taxon>Podosporaceae</taxon>
        <taxon>Podospora</taxon>
    </lineage>
</organism>
<evidence type="ECO:0000313" key="3">
    <source>
        <dbReference type="Proteomes" id="UP001323405"/>
    </source>
</evidence>
<evidence type="ECO:0000313" key="2">
    <source>
        <dbReference type="EMBL" id="KAK4653571.1"/>
    </source>
</evidence>
<feature type="compositionally biased region" description="Low complexity" evidence="1">
    <location>
        <begin position="45"/>
        <end position="54"/>
    </location>
</feature>
<proteinExistence type="predicted"/>
<feature type="region of interest" description="Disordered" evidence="1">
    <location>
        <begin position="37"/>
        <end position="56"/>
    </location>
</feature>
<feature type="region of interest" description="Disordered" evidence="1">
    <location>
        <begin position="1"/>
        <end position="29"/>
    </location>
</feature>
<dbReference type="RefSeq" id="XP_062742546.1">
    <property type="nucleotide sequence ID" value="XM_062891222.1"/>
</dbReference>
<accession>A0ABR0GCT1</accession>
<feature type="region of interest" description="Disordered" evidence="1">
    <location>
        <begin position="167"/>
        <end position="189"/>
    </location>
</feature>
<sequence length="189" mass="21578">MDLDNTDTVDVSSSDVQNTPPPSIDPTFNWDEIRPLLLNPPTDPSSPGDPTTIPQENFQPTFSRLLDTYMSLDPSETFDDIVYLHKLRTLSQGCTNHLAICTYLEQQSSIHDKDDDVRLRREFFEMLAQNLEVFVRGQEKVVEKLWTQSDWKREHDVLGGLMGLSMGGTSREAKEEEEMEGLEGSWAKR</sequence>
<evidence type="ECO:0000256" key="1">
    <source>
        <dbReference type="SAM" id="MobiDB-lite"/>
    </source>
</evidence>
<comment type="caution">
    <text evidence="2">The sequence shown here is derived from an EMBL/GenBank/DDBJ whole genome shotgun (WGS) entry which is preliminary data.</text>
</comment>
<protein>
    <submittedName>
        <fullName evidence="2">Uncharacterized protein</fullName>
    </submittedName>
</protein>
<reference evidence="2 3" key="1">
    <citation type="journal article" date="2023" name="bioRxiv">
        <title>High-quality genome assemblies of four members of thePodospora anserinaspecies complex.</title>
        <authorList>
            <person name="Ament-Velasquez S.L."/>
            <person name="Vogan A.A."/>
            <person name="Wallerman O."/>
            <person name="Hartmann F."/>
            <person name="Gautier V."/>
            <person name="Silar P."/>
            <person name="Giraud T."/>
            <person name="Johannesson H."/>
        </authorList>
    </citation>
    <scope>NUCLEOTIDE SEQUENCE [LARGE SCALE GENOMIC DNA]</scope>
    <source>
        <strain evidence="2 3">CBS 415.72m</strain>
    </source>
</reference>